<dbReference type="EMBL" id="CP024978">
    <property type="protein sequence ID" value="ATZ32753.1"/>
    <property type="molecule type" value="Genomic_DNA"/>
</dbReference>
<protein>
    <submittedName>
        <fullName evidence="2">Uncharacterized protein</fullName>
    </submittedName>
</protein>
<reference evidence="2 3" key="1">
    <citation type="submission" date="2017-11" db="EMBL/GenBank/DDBJ databases">
        <title>Escherichia coli CV839-15 Genome sequencing and assembly.</title>
        <authorList>
            <person name="Li Z."/>
            <person name="Song N."/>
            <person name="Li W."/>
            <person name="Philip H.R."/>
            <person name="Bu Z."/>
            <person name="Siguo L."/>
        </authorList>
    </citation>
    <scope>NUCLEOTIDE SEQUENCE [LARGE SCALE GENOMIC DNA]</scope>
    <source>
        <strain evidence="2 3">CV839-15</strain>
    </source>
</reference>
<organism evidence="2 3">
    <name type="scientific">Escherichia coli</name>
    <dbReference type="NCBI Taxonomy" id="562"/>
    <lineage>
        <taxon>Bacteria</taxon>
        <taxon>Pseudomonadati</taxon>
        <taxon>Pseudomonadota</taxon>
        <taxon>Gammaproteobacteria</taxon>
        <taxon>Enterobacterales</taxon>
        <taxon>Enterobacteriaceae</taxon>
        <taxon>Escherichia</taxon>
    </lineage>
</organism>
<accession>A0A2H4TT82</accession>
<keyword evidence="1" id="KW-0812">Transmembrane</keyword>
<keyword evidence="1" id="KW-0472">Membrane</keyword>
<proteinExistence type="predicted"/>
<gene>
    <name evidence="2" type="ORF">CV83915_02442</name>
</gene>
<evidence type="ECO:0000313" key="3">
    <source>
        <dbReference type="Proteomes" id="UP000236551"/>
    </source>
</evidence>
<evidence type="ECO:0000256" key="1">
    <source>
        <dbReference type="SAM" id="Phobius"/>
    </source>
</evidence>
<name>A0A2H4TT82_ECOLX</name>
<dbReference type="AlphaFoldDB" id="A0A2H4TT82"/>
<dbReference type="Proteomes" id="UP000236551">
    <property type="component" value="Chromosome"/>
</dbReference>
<evidence type="ECO:0000313" key="2">
    <source>
        <dbReference type="EMBL" id="ATZ32753.1"/>
    </source>
</evidence>
<feature type="transmembrane region" description="Helical" evidence="1">
    <location>
        <begin position="12"/>
        <end position="33"/>
    </location>
</feature>
<sequence length="48" mass="5389">MVRLRLSACHPIPILIVGYFFSFNGSLCAFLCAKTLTNPNNTLIKLYI</sequence>
<keyword evidence="1" id="KW-1133">Transmembrane helix</keyword>